<organism evidence="1 2">
    <name type="scientific">Paenibacillus profundus</name>
    <dbReference type="NCBI Taxonomy" id="1173085"/>
    <lineage>
        <taxon>Bacteria</taxon>
        <taxon>Bacillati</taxon>
        <taxon>Bacillota</taxon>
        <taxon>Bacilli</taxon>
        <taxon>Bacillales</taxon>
        <taxon>Paenibacillaceae</taxon>
        <taxon>Paenibacillus</taxon>
    </lineage>
</organism>
<dbReference type="Gene3D" id="2.10.260.10">
    <property type="match status" value="1"/>
</dbReference>
<evidence type="ECO:0000313" key="1">
    <source>
        <dbReference type="EMBL" id="MCE5169231.1"/>
    </source>
</evidence>
<accession>A0ABS8YC99</accession>
<dbReference type="RefSeq" id="WP_019424638.1">
    <property type="nucleotide sequence ID" value="NZ_JAJNBZ010000004.1"/>
</dbReference>
<keyword evidence="1" id="KW-0238">DNA-binding</keyword>
<dbReference type="GO" id="GO:0003677">
    <property type="term" value="F:DNA binding"/>
    <property type="evidence" value="ECO:0007669"/>
    <property type="project" value="UniProtKB-KW"/>
</dbReference>
<proteinExistence type="predicted"/>
<dbReference type="EMBL" id="JAJNBZ010000004">
    <property type="protein sequence ID" value="MCE5169231.1"/>
    <property type="molecule type" value="Genomic_DNA"/>
</dbReference>
<reference evidence="1 2" key="1">
    <citation type="submission" date="2021-11" db="EMBL/GenBank/DDBJ databases">
        <title>Draft genome sequence of Paenibacillus profundus YoMME, a new Gram-positive bacteria with exoelectrogenic properties.</title>
        <authorList>
            <person name="Hubenova Y."/>
            <person name="Hubenova E."/>
            <person name="Manasiev Y."/>
            <person name="Peykov S."/>
            <person name="Mitov M."/>
        </authorList>
    </citation>
    <scope>NUCLEOTIDE SEQUENCE [LARGE SCALE GENOMIC DNA]</scope>
    <source>
        <strain evidence="1 2">YoMME</strain>
    </source>
</reference>
<dbReference type="SUPFAM" id="SSF89447">
    <property type="entry name" value="AbrB/MazE/MraZ-like"/>
    <property type="match status" value="1"/>
</dbReference>
<dbReference type="InterPro" id="IPR037914">
    <property type="entry name" value="SpoVT-AbrB_sf"/>
</dbReference>
<keyword evidence="2" id="KW-1185">Reference proteome</keyword>
<dbReference type="Proteomes" id="UP001199916">
    <property type="component" value="Unassembled WGS sequence"/>
</dbReference>
<comment type="caution">
    <text evidence="1">The sequence shown here is derived from an EMBL/GenBank/DDBJ whole genome shotgun (WGS) entry which is preliminary data.</text>
</comment>
<name>A0ABS8YC99_9BACL</name>
<protein>
    <submittedName>
        <fullName evidence="1">AbrB/MazE/SpoVT family DNA-binding domain-containing protein</fullName>
    </submittedName>
</protein>
<sequence>MRRKLLRIGNSFGLILTKDILSKLKAEYGDLFEMEVREQTGEIVIRKVADASNRNRIKEKTKISV</sequence>
<evidence type="ECO:0000313" key="2">
    <source>
        <dbReference type="Proteomes" id="UP001199916"/>
    </source>
</evidence>
<gene>
    <name evidence="1" type="ORF">LQV63_07900</name>
</gene>